<dbReference type="EMBL" id="VSSR01000005">
    <property type="protein sequence ID" value="TYL87996.1"/>
    <property type="molecule type" value="Genomic_DNA"/>
</dbReference>
<dbReference type="PROSITE" id="PS50110">
    <property type="entry name" value="RESPONSE_REGULATORY"/>
    <property type="match status" value="1"/>
</dbReference>
<dbReference type="Pfam" id="PF00196">
    <property type="entry name" value="GerE"/>
    <property type="match status" value="1"/>
</dbReference>
<dbReference type="GO" id="GO:0003677">
    <property type="term" value="F:DNA binding"/>
    <property type="evidence" value="ECO:0007669"/>
    <property type="project" value="UniProtKB-KW"/>
</dbReference>
<dbReference type="AlphaFoldDB" id="A0A5S4X1T1"/>
<proteinExistence type="predicted"/>
<dbReference type="PROSITE" id="PS00622">
    <property type="entry name" value="HTH_LUXR_1"/>
    <property type="match status" value="1"/>
</dbReference>
<organism evidence="5 6">
    <name type="scientific">Bradyrhizobium cytisi</name>
    <dbReference type="NCBI Taxonomy" id="515489"/>
    <lineage>
        <taxon>Bacteria</taxon>
        <taxon>Pseudomonadati</taxon>
        <taxon>Pseudomonadota</taxon>
        <taxon>Alphaproteobacteria</taxon>
        <taxon>Hyphomicrobiales</taxon>
        <taxon>Nitrobacteraceae</taxon>
        <taxon>Bradyrhizobium</taxon>
    </lineage>
</organism>
<dbReference type="InterPro" id="IPR016032">
    <property type="entry name" value="Sig_transdc_resp-reg_C-effctor"/>
</dbReference>
<dbReference type="InterPro" id="IPR011006">
    <property type="entry name" value="CheY-like_superfamily"/>
</dbReference>
<dbReference type="GO" id="GO:0000160">
    <property type="term" value="P:phosphorelay signal transduction system"/>
    <property type="evidence" value="ECO:0007669"/>
    <property type="project" value="InterPro"/>
</dbReference>
<dbReference type="PANTHER" id="PTHR43214">
    <property type="entry name" value="TWO-COMPONENT RESPONSE REGULATOR"/>
    <property type="match status" value="1"/>
</dbReference>
<evidence type="ECO:0000313" key="6">
    <source>
        <dbReference type="Proteomes" id="UP000324853"/>
    </source>
</evidence>
<keyword evidence="1" id="KW-0238">DNA-binding</keyword>
<dbReference type="InterPro" id="IPR000792">
    <property type="entry name" value="Tscrpt_reg_LuxR_C"/>
</dbReference>
<dbReference type="SMART" id="SM00421">
    <property type="entry name" value="HTH_LUXR"/>
    <property type="match status" value="1"/>
</dbReference>
<gene>
    <name evidence="5" type="ORF">FXB38_02405</name>
</gene>
<dbReference type="SUPFAM" id="SSF52172">
    <property type="entry name" value="CheY-like"/>
    <property type="match status" value="1"/>
</dbReference>
<dbReference type="Gene3D" id="3.40.50.2300">
    <property type="match status" value="1"/>
</dbReference>
<evidence type="ECO:0000259" key="4">
    <source>
        <dbReference type="PROSITE" id="PS50110"/>
    </source>
</evidence>
<protein>
    <submittedName>
        <fullName evidence="5">Response regulator transcription factor</fullName>
    </submittedName>
</protein>
<dbReference type="SUPFAM" id="SSF46894">
    <property type="entry name" value="C-terminal effector domain of the bipartite response regulators"/>
    <property type="match status" value="1"/>
</dbReference>
<dbReference type="InterPro" id="IPR001789">
    <property type="entry name" value="Sig_transdc_resp-reg_receiver"/>
</dbReference>
<feature type="domain" description="Response regulatory" evidence="4">
    <location>
        <begin position="8"/>
        <end position="123"/>
    </location>
</feature>
<dbReference type="PANTHER" id="PTHR43214:SF42">
    <property type="entry name" value="TRANSCRIPTIONAL REGULATORY PROTEIN DESR"/>
    <property type="match status" value="1"/>
</dbReference>
<sequence>MPRRQSYETILIGKNILVREGISRILHAANFRIVLSASSADELPSELQSHQLLFLIIHNGDSFDVALEQIRFVRARSPDARIAVVSDHYCPSDLVSAHRAGASGYFVNVNSCDAFIKSIELVTMGEAVFPPAFLSFALDGILEREAAPTEEVEHGIVLTAGEPVAPHLSPREKAILSCLIEGSSNKSIARKIDIAEATVKVHVKAILRKIRVQNRTQAAIWGMNNGSLVHSANGHTLPSIIPQPVGFSALRSDRRNHANQTPGVTKLD</sequence>
<comment type="caution">
    <text evidence="5">The sequence shown here is derived from an EMBL/GenBank/DDBJ whole genome shotgun (WGS) entry which is preliminary data.</text>
</comment>
<comment type="caution">
    <text evidence="2">Lacks conserved residue(s) required for the propagation of feature annotation.</text>
</comment>
<evidence type="ECO:0000259" key="3">
    <source>
        <dbReference type="PROSITE" id="PS50043"/>
    </source>
</evidence>
<dbReference type="GO" id="GO:0006355">
    <property type="term" value="P:regulation of DNA-templated transcription"/>
    <property type="evidence" value="ECO:0007669"/>
    <property type="project" value="InterPro"/>
</dbReference>
<evidence type="ECO:0000313" key="5">
    <source>
        <dbReference type="EMBL" id="TYL87996.1"/>
    </source>
</evidence>
<dbReference type="PRINTS" id="PR00038">
    <property type="entry name" value="HTHLUXR"/>
</dbReference>
<evidence type="ECO:0000256" key="2">
    <source>
        <dbReference type="PROSITE-ProRule" id="PRU00169"/>
    </source>
</evidence>
<dbReference type="InterPro" id="IPR039420">
    <property type="entry name" value="WalR-like"/>
</dbReference>
<accession>A0A5S4X1T1</accession>
<name>A0A5S4X1T1_9BRAD</name>
<feature type="domain" description="HTH luxR-type" evidence="3">
    <location>
        <begin position="161"/>
        <end position="226"/>
    </location>
</feature>
<dbReference type="OrthoDB" id="7826527at2"/>
<dbReference type="PROSITE" id="PS50043">
    <property type="entry name" value="HTH_LUXR_2"/>
    <property type="match status" value="1"/>
</dbReference>
<dbReference type="RefSeq" id="WP_148749174.1">
    <property type="nucleotide sequence ID" value="NZ_VSSR01000005.1"/>
</dbReference>
<evidence type="ECO:0000256" key="1">
    <source>
        <dbReference type="ARBA" id="ARBA00023125"/>
    </source>
</evidence>
<dbReference type="Proteomes" id="UP000324853">
    <property type="component" value="Unassembled WGS sequence"/>
</dbReference>
<dbReference type="CDD" id="cd06170">
    <property type="entry name" value="LuxR_C_like"/>
    <property type="match status" value="1"/>
</dbReference>
<reference evidence="5 6" key="1">
    <citation type="submission" date="2019-08" db="EMBL/GenBank/DDBJ databases">
        <title>Bradyrhizobium hipponensis sp. nov., a rhizobium isolated from a Lupinus angustifolius root nodule in Tunisia.</title>
        <authorList>
            <person name="Off K."/>
            <person name="Rejili M."/>
            <person name="Mars M."/>
            <person name="Brachmann A."/>
            <person name="Marin M."/>
        </authorList>
    </citation>
    <scope>NUCLEOTIDE SEQUENCE [LARGE SCALE GENOMIC DNA]</scope>
    <source>
        <strain evidence="5 6">CTAW11</strain>
    </source>
</reference>
<keyword evidence="6" id="KW-1185">Reference proteome</keyword>